<proteinExistence type="predicted"/>
<gene>
    <name evidence="1" type="ORF">O0S08_34500</name>
</gene>
<protein>
    <submittedName>
        <fullName evidence="1">Uncharacterized protein</fullName>
    </submittedName>
</protein>
<dbReference type="RefSeq" id="WP_269033691.1">
    <property type="nucleotide sequence ID" value="NZ_CP114040.1"/>
</dbReference>
<name>A0ABY7GWJ3_9BACT</name>
<keyword evidence="2" id="KW-1185">Reference proteome</keyword>
<dbReference type="EMBL" id="CP114040">
    <property type="protein sequence ID" value="WAS91327.1"/>
    <property type="molecule type" value="Genomic_DNA"/>
</dbReference>
<evidence type="ECO:0000313" key="2">
    <source>
        <dbReference type="Proteomes" id="UP001164459"/>
    </source>
</evidence>
<evidence type="ECO:0000313" key="1">
    <source>
        <dbReference type="EMBL" id="WAS91327.1"/>
    </source>
</evidence>
<dbReference type="Proteomes" id="UP001164459">
    <property type="component" value="Chromosome"/>
</dbReference>
<organism evidence="1 2">
    <name type="scientific">Nannocystis punicea</name>
    <dbReference type="NCBI Taxonomy" id="2995304"/>
    <lineage>
        <taxon>Bacteria</taxon>
        <taxon>Pseudomonadati</taxon>
        <taxon>Myxococcota</taxon>
        <taxon>Polyangia</taxon>
        <taxon>Nannocystales</taxon>
        <taxon>Nannocystaceae</taxon>
        <taxon>Nannocystis</taxon>
    </lineage>
</organism>
<reference evidence="1" key="1">
    <citation type="submission" date="2022-11" db="EMBL/GenBank/DDBJ databases">
        <title>Minimal conservation of predation-associated metabolite biosynthetic gene clusters underscores biosynthetic potential of Myxococcota including descriptions for ten novel species: Archangium lansinium sp. nov., Myxococcus landrumus sp. nov., Nannocystis bai.</title>
        <authorList>
            <person name="Ahearne A."/>
            <person name="Stevens C."/>
            <person name="Dowd S."/>
        </authorList>
    </citation>
    <scope>NUCLEOTIDE SEQUENCE</scope>
    <source>
        <strain evidence="1">Fl3</strain>
    </source>
</reference>
<dbReference type="PROSITE" id="PS51257">
    <property type="entry name" value="PROKAR_LIPOPROTEIN"/>
    <property type="match status" value="1"/>
</dbReference>
<accession>A0ABY7GWJ3</accession>
<sequence>MSTTTHRLSLLLASTFTLGVACDDALGPEFAADGDGAVAFRDCDPSCPPPIENTSKIGDHYVSNLAMTRNLAADNATSDVRIEGIVADFGGTLESVDQYVVGDNGELRLQGSVSNTVISGEAVEGATFFIYVRPHDSERPQIAAELKIADVECEPGLYESSLSICRYVFLTNIVPPDTDTYPESEALDDWYHTCPNENEGGELGVDYKFSSVLSPNVVLDLSGGTPSIELAAGKFINGCLNGAVSKGQYRLNAFYDATVTRGLDPSQRTPMLLMWMAWYDGASRTVPGQQISPHDPIGGLFTWTSDSHWDIEAGYGEEGAACRGGPLTTGLHRYVVDPVLTLLGWDDLPHCDETDLDDYAVLGVKVQN</sequence>